<dbReference type="Pfam" id="PF00337">
    <property type="entry name" value="Gal-bind_lectin"/>
    <property type="match status" value="1"/>
</dbReference>
<dbReference type="Ensembl" id="ENSPMRT00000014277.1">
    <property type="protein sequence ID" value="ENSPMRP00000013374.1"/>
    <property type="gene ID" value="ENSPMRG00000008947.1"/>
</dbReference>
<evidence type="ECO:0000313" key="4">
    <source>
        <dbReference type="Ensembl" id="ENSPMRP00000013374.1"/>
    </source>
</evidence>
<evidence type="ECO:0000256" key="1">
    <source>
        <dbReference type="ARBA" id="ARBA00022734"/>
    </source>
</evidence>
<dbReference type="InterPro" id="IPR001079">
    <property type="entry name" value="Galectin_CRD"/>
</dbReference>
<keyword evidence="1 2" id="KW-0430">Lectin</keyword>
<dbReference type="SMART" id="SM00276">
    <property type="entry name" value="GLECT"/>
    <property type="match status" value="1"/>
</dbReference>
<dbReference type="PROSITE" id="PS51304">
    <property type="entry name" value="GALECTIN"/>
    <property type="match status" value="1"/>
</dbReference>
<accession>A0A670IPC5</accession>
<dbReference type="SUPFAM" id="SSF49899">
    <property type="entry name" value="Concanavalin A-like lectins/glucanases"/>
    <property type="match status" value="1"/>
</dbReference>
<dbReference type="CDD" id="cd00070">
    <property type="entry name" value="GLECT"/>
    <property type="match status" value="1"/>
</dbReference>
<dbReference type="PANTHER" id="PTHR11346">
    <property type="entry name" value="GALECTIN"/>
    <property type="match status" value="1"/>
</dbReference>
<dbReference type="GeneTree" id="ENSGT00940000155534"/>
<dbReference type="SMART" id="SM00908">
    <property type="entry name" value="Gal-bind_lectin"/>
    <property type="match status" value="1"/>
</dbReference>
<dbReference type="KEGG" id="pmua:114604607"/>
<reference evidence="4" key="3">
    <citation type="submission" date="2025-09" db="UniProtKB">
        <authorList>
            <consortium name="Ensembl"/>
        </authorList>
    </citation>
    <scope>IDENTIFICATION</scope>
</reference>
<sequence>MECGLVVTHLKLQHGETVEVKGKILSDCKEFVVNLGQDCDNIALHFNPRFDCKGDVNTIVCNSKENGEWGEEQRESDFPFEQDGKVQLSFTFLPGEIKVLLAEGHEISFLNRLGLKTIEYIAVEGDFKIRVLKFP</sequence>
<gene>
    <name evidence="4" type="primary">LOC114604607</name>
</gene>
<dbReference type="OMA" id="ICNSRQE"/>
<proteinExistence type="predicted"/>
<reference evidence="4 5" key="1">
    <citation type="journal article" date="2019" name="Proc. Natl. Acad. Sci. U.S.A.">
        <title>Regulatory changes in pterin and carotenoid genes underlie balanced color polymorphisms in the wall lizard.</title>
        <authorList>
            <person name="Andrade P."/>
            <person name="Pinho C."/>
            <person name="Perez I de Lanuza G."/>
            <person name="Afonso S."/>
            <person name="Brejcha J."/>
            <person name="Rubin C.J."/>
            <person name="Wallerman O."/>
            <person name="Pereira P."/>
            <person name="Sabatino S.J."/>
            <person name="Bellati A."/>
            <person name="Pellitteri-Rosa D."/>
            <person name="Bosakova Z."/>
            <person name="Bunikis I."/>
            <person name="Carretero M.A."/>
            <person name="Feiner N."/>
            <person name="Marsik P."/>
            <person name="Pauperio F."/>
            <person name="Salvi D."/>
            <person name="Soler L."/>
            <person name="While G.M."/>
            <person name="Uller T."/>
            <person name="Font E."/>
            <person name="Andersson L."/>
            <person name="Carneiro M."/>
        </authorList>
    </citation>
    <scope>NUCLEOTIDE SEQUENCE</scope>
</reference>
<name>A0A670IPC5_PODMU</name>
<evidence type="ECO:0000259" key="3">
    <source>
        <dbReference type="PROSITE" id="PS51304"/>
    </source>
</evidence>
<keyword evidence="5" id="KW-1185">Reference proteome</keyword>
<dbReference type="InterPro" id="IPR044156">
    <property type="entry name" value="Galectin-like"/>
</dbReference>
<dbReference type="GO" id="GO:0043236">
    <property type="term" value="F:laminin binding"/>
    <property type="evidence" value="ECO:0007669"/>
    <property type="project" value="TreeGrafter"/>
</dbReference>
<organism evidence="4 5">
    <name type="scientific">Podarcis muralis</name>
    <name type="common">Wall lizard</name>
    <name type="synonym">Lacerta muralis</name>
    <dbReference type="NCBI Taxonomy" id="64176"/>
    <lineage>
        <taxon>Eukaryota</taxon>
        <taxon>Metazoa</taxon>
        <taxon>Chordata</taxon>
        <taxon>Craniata</taxon>
        <taxon>Vertebrata</taxon>
        <taxon>Euteleostomi</taxon>
        <taxon>Lepidosauria</taxon>
        <taxon>Squamata</taxon>
        <taxon>Bifurcata</taxon>
        <taxon>Unidentata</taxon>
        <taxon>Episquamata</taxon>
        <taxon>Laterata</taxon>
        <taxon>Lacertibaenia</taxon>
        <taxon>Lacertidae</taxon>
        <taxon>Podarcis</taxon>
    </lineage>
</organism>
<evidence type="ECO:0000256" key="2">
    <source>
        <dbReference type="RuleBase" id="RU102079"/>
    </source>
</evidence>
<dbReference type="AlphaFoldDB" id="A0A670IPC5"/>
<dbReference type="Proteomes" id="UP000472272">
    <property type="component" value="Chromosome 9"/>
</dbReference>
<dbReference type="GeneID" id="114604607"/>
<dbReference type="GO" id="GO:0005615">
    <property type="term" value="C:extracellular space"/>
    <property type="evidence" value="ECO:0007669"/>
    <property type="project" value="TreeGrafter"/>
</dbReference>
<dbReference type="OrthoDB" id="8443340at2759"/>
<dbReference type="RefSeq" id="XP_028600702.1">
    <property type="nucleotide sequence ID" value="XM_028744869.1"/>
</dbReference>
<feature type="domain" description="Galectin" evidence="3">
    <location>
        <begin position="4"/>
        <end position="135"/>
    </location>
</feature>
<dbReference type="InterPro" id="IPR013320">
    <property type="entry name" value="ConA-like_dom_sf"/>
</dbReference>
<protein>
    <recommendedName>
        <fullName evidence="2">Galectin</fullName>
    </recommendedName>
</protein>
<dbReference type="GO" id="GO:0030395">
    <property type="term" value="F:lactose binding"/>
    <property type="evidence" value="ECO:0007669"/>
    <property type="project" value="TreeGrafter"/>
</dbReference>
<dbReference type="Gene3D" id="2.60.120.200">
    <property type="match status" value="1"/>
</dbReference>
<dbReference type="FunFam" id="2.60.120.200:FF:000021">
    <property type="entry name" value="Galectin"/>
    <property type="match status" value="1"/>
</dbReference>
<evidence type="ECO:0000313" key="5">
    <source>
        <dbReference type="Proteomes" id="UP000472272"/>
    </source>
</evidence>
<dbReference type="PANTHER" id="PTHR11346:SF97">
    <property type="entry name" value="GALECTIN-1"/>
    <property type="match status" value="1"/>
</dbReference>
<reference evidence="4" key="2">
    <citation type="submission" date="2025-08" db="UniProtKB">
        <authorList>
            <consortium name="Ensembl"/>
        </authorList>
    </citation>
    <scope>IDENTIFICATION</scope>
</reference>